<dbReference type="GO" id="GO:0003676">
    <property type="term" value="F:nucleic acid binding"/>
    <property type="evidence" value="ECO:0007669"/>
    <property type="project" value="InterPro"/>
</dbReference>
<feature type="domain" description="Helicase ATP-binding" evidence="1">
    <location>
        <begin position="12"/>
        <end position="189"/>
    </location>
</feature>
<dbReference type="SMART" id="SM00487">
    <property type="entry name" value="DEXDc"/>
    <property type="match status" value="1"/>
</dbReference>
<protein>
    <recommendedName>
        <fullName evidence="1">Helicase ATP-binding domain-containing protein</fullName>
    </recommendedName>
</protein>
<organism evidence="2 3">
    <name type="scientific">Pythium insidiosum</name>
    <name type="common">Pythiosis disease agent</name>
    <dbReference type="NCBI Taxonomy" id="114742"/>
    <lineage>
        <taxon>Eukaryota</taxon>
        <taxon>Sar</taxon>
        <taxon>Stramenopiles</taxon>
        <taxon>Oomycota</taxon>
        <taxon>Peronosporomycetes</taxon>
        <taxon>Pythiales</taxon>
        <taxon>Pythiaceae</taxon>
        <taxon>Pythium</taxon>
    </lineage>
</organism>
<dbReference type="InterPro" id="IPR014001">
    <property type="entry name" value="Helicase_ATP-bd"/>
</dbReference>
<dbReference type="PANTHER" id="PTHR14074">
    <property type="entry name" value="HELICASE WITH DEATH DOMAIN-RELATED"/>
    <property type="match status" value="1"/>
</dbReference>
<dbReference type="GO" id="GO:0005524">
    <property type="term" value="F:ATP binding"/>
    <property type="evidence" value="ECO:0007669"/>
    <property type="project" value="InterPro"/>
</dbReference>
<evidence type="ECO:0000313" key="2">
    <source>
        <dbReference type="EMBL" id="KAJ0392308.1"/>
    </source>
</evidence>
<dbReference type="Pfam" id="PF00270">
    <property type="entry name" value="DEAD"/>
    <property type="match status" value="1"/>
</dbReference>
<dbReference type="PANTHER" id="PTHR14074:SF16">
    <property type="entry name" value="ANTIVIRAL INNATE IMMUNE RESPONSE RECEPTOR RIG-I"/>
    <property type="match status" value="1"/>
</dbReference>
<dbReference type="SUPFAM" id="SSF52540">
    <property type="entry name" value="P-loop containing nucleoside triphosphate hydrolases"/>
    <property type="match status" value="1"/>
</dbReference>
<evidence type="ECO:0000259" key="1">
    <source>
        <dbReference type="PROSITE" id="PS51192"/>
    </source>
</evidence>
<gene>
    <name evidence="2" type="ORF">P43SY_006504</name>
</gene>
<dbReference type="Proteomes" id="UP001209570">
    <property type="component" value="Unassembled WGS sequence"/>
</dbReference>
<evidence type="ECO:0000313" key="3">
    <source>
        <dbReference type="Proteomes" id="UP001209570"/>
    </source>
</evidence>
<dbReference type="InterPro" id="IPR027417">
    <property type="entry name" value="P-loop_NTPase"/>
</dbReference>
<dbReference type="EMBL" id="JAKCXM010000667">
    <property type="protein sequence ID" value="KAJ0392308.1"/>
    <property type="molecule type" value="Genomic_DNA"/>
</dbReference>
<dbReference type="GO" id="GO:0005737">
    <property type="term" value="C:cytoplasm"/>
    <property type="evidence" value="ECO:0007669"/>
    <property type="project" value="TreeGrafter"/>
</dbReference>
<reference evidence="2" key="1">
    <citation type="submission" date="2021-12" db="EMBL/GenBank/DDBJ databases">
        <title>Prjna785345.</title>
        <authorList>
            <person name="Rujirawat T."/>
            <person name="Krajaejun T."/>
        </authorList>
    </citation>
    <scope>NUCLEOTIDE SEQUENCE</scope>
    <source>
        <strain evidence="2">Pi057C3</strain>
    </source>
</reference>
<keyword evidence="3" id="KW-1185">Reference proteome</keyword>
<dbReference type="InterPro" id="IPR051363">
    <property type="entry name" value="RLR_Helicase"/>
</dbReference>
<comment type="caution">
    <text evidence="2">The sequence shown here is derived from an EMBL/GenBank/DDBJ whole genome shotgun (WGS) entry which is preliminary data.</text>
</comment>
<proteinExistence type="predicted"/>
<dbReference type="PROSITE" id="PS51192">
    <property type="entry name" value="HELICASE_ATP_BIND_1"/>
    <property type="match status" value="1"/>
</dbReference>
<sequence length="344" mass="38679">MDASLRGFQQAVLEKARERNVVLVGATGIGKTFVAISLLCEQDYSAGRRAFFMAPTRQLVWQITAKIRERTTLRVGAFCGSSMDLWDAHDWAREMALYRVFVCTPEVVRNVLERGYVALDQINLMVFDECHHVTKRHPYAQIVKLYDAAAIAPSAEPPSRLPRIFGTTACPTQHTASHLHADLYHVKMEERETVEFAAAAPLLLEMYGDNEIETDQVTAAGGIEDVIKQAVQVAAKRTRSATAPTADVESVEQWMEKCFRGTPLERLLKELEDLKAVPVLRKLLSKGQSSAAQDPERREKLVRRFVLTASEVYQNLGLWCFFKLVELEIERCAINASLLLLLES</sequence>
<dbReference type="AlphaFoldDB" id="A0AAD5L7U6"/>
<dbReference type="Gene3D" id="3.40.50.300">
    <property type="entry name" value="P-loop containing nucleotide triphosphate hydrolases"/>
    <property type="match status" value="1"/>
</dbReference>
<dbReference type="InterPro" id="IPR011545">
    <property type="entry name" value="DEAD/DEAH_box_helicase_dom"/>
</dbReference>
<name>A0AAD5L7U6_PYTIN</name>
<accession>A0AAD5L7U6</accession>